<protein>
    <submittedName>
        <fullName evidence="1">Uncharacterized protein</fullName>
    </submittedName>
</protein>
<sequence>MAKLKAEEHLENSNSFGNFDKSGFALGWYTKVYAPKEMNAISFFDGDDRNQMTVLACRNAADQMLRVLIPYDSVVMAASRAYGTDGTEKRTDGKISLLSDTTSRLLYINDLTALCLKNAKSERNATDYLCWKEMDKKTRSGYP</sequence>
<gene>
    <name evidence="1" type="ORF">BV898_04932</name>
</gene>
<comment type="caution">
    <text evidence="1">The sequence shown here is derived from an EMBL/GenBank/DDBJ whole genome shotgun (WGS) entry which is preliminary data.</text>
</comment>
<dbReference type="EMBL" id="MTYJ01000025">
    <property type="protein sequence ID" value="OQV21172.1"/>
    <property type="molecule type" value="Genomic_DNA"/>
</dbReference>
<dbReference type="OrthoDB" id="10058523at2759"/>
<accession>A0A1W0X1J8</accession>
<dbReference type="AlphaFoldDB" id="A0A1W0X1J8"/>
<name>A0A1W0X1J8_HYPEX</name>
<evidence type="ECO:0000313" key="2">
    <source>
        <dbReference type="Proteomes" id="UP000192578"/>
    </source>
</evidence>
<evidence type="ECO:0000313" key="1">
    <source>
        <dbReference type="EMBL" id="OQV21172.1"/>
    </source>
</evidence>
<reference evidence="2" key="1">
    <citation type="submission" date="2017-01" db="EMBL/GenBank/DDBJ databases">
        <title>Comparative genomics of anhydrobiosis in the tardigrade Hypsibius dujardini.</title>
        <authorList>
            <person name="Yoshida Y."/>
            <person name="Koutsovoulos G."/>
            <person name="Laetsch D."/>
            <person name="Stevens L."/>
            <person name="Kumar S."/>
            <person name="Horikawa D."/>
            <person name="Ishino K."/>
            <person name="Komine S."/>
            <person name="Tomita M."/>
            <person name="Blaxter M."/>
            <person name="Arakawa K."/>
        </authorList>
    </citation>
    <scope>NUCLEOTIDE SEQUENCE [LARGE SCALE GENOMIC DNA]</scope>
    <source>
        <strain evidence="2">Z151</strain>
    </source>
</reference>
<organism evidence="1 2">
    <name type="scientific">Hypsibius exemplaris</name>
    <name type="common">Freshwater tardigrade</name>
    <dbReference type="NCBI Taxonomy" id="2072580"/>
    <lineage>
        <taxon>Eukaryota</taxon>
        <taxon>Metazoa</taxon>
        <taxon>Ecdysozoa</taxon>
        <taxon>Tardigrada</taxon>
        <taxon>Eutardigrada</taxon>
        <taxon>Parachela</taxon>
        <taxon>Hypsibioidea</taxon>
        <taxon>Hypsibiidae</taxon>
        <taxon>Hypsibius</taxon>
    </lineage>
</organism>
<keyword evidence="2" id="KW-1185">Reference proteome</keyword>
<proteinExistence type="predicted"/>
<dbReference type="Proteomes" id="UP000192578">
    <property type="component" value="Unassembled WGS sequence"/>
</dbReference>